<comment type="caution">
    <text evidence="1">The sequence shown here is derived from an EMBL/GenBank/DDBJ whole genome shotgun (WGS) entry which is preliminary data.</text>
</comment>
<accession>A0A395V915</accession>
<gene>
    <name evidence="1" type="ORF">DWX93_00235</name>
</gene>
<protein>
    <submittedName>
        <fullName evidence="1">Uncharacterized protein</fullName>
    </submittedName>
</protein>
<reference evidence="1 2" key="1">
    <citation type="submission" date="2018-08" db="EMBL/GenBank/DDBJ databases">
        <title>A genome reference for cultivated species of the human gut microbiota.</title>
        <authorList>
            <person name="Zou Y."/>
            <person name="Xue W."/>
            <person name="Luo G."/>
        </authorList>
    </citation>
    <scope>NUCLEOTIDE SEQUENCE [LARGE SCALE GENOMIC DNA]</scope>
    <source>
        <strain evidence="1 2">AF22-12AC</strain>
    </source>
</reference>
<sequence>MECSKLGKTRIIEDARRGVVRNTGFCGQNCRRLFYPELSGIGFSEYPLSPSLPYGSTLLGRAVSYATVSSNCELYRFA</sequence>
<name>A0A395V915_9FIRM</name>
<dbReference type="EMBL" id="QRVL01000001">
    <property type="protein sequence ID" value="RGS41810.1"/>
    <property type="molecule type" value="Genomic_DNA"/>
</dbReference>
<proteinExistence type="predicted"/>
<organism evidence="1 2">
    <name type="scientific">Roseburia hominis</name>
    <dbReference type="NCBI Taxonomy" id="301301"/>
    <lineage>
        <taxon>Bacteria</taxon>
        <taxon>Bacillati</taxon>
        <taxon>Bacillota</taxon>
        <taxon>Clostridia</taxon>
        <taxon>Lachnospirales</taxon>
        <taxon>Lachnospiraceae</taxon>
        <taxon>Roseburia</taxon>
    </lineage>
</organism>
<dbReference type="Proteomes" id="UP000266172">
    <property type="component" value="Unassembled WGS sequence"/>
</dbReference>
<evidence type="ECO:0000313" key="1">
    <source>
        <dbReference type="EMBL" id="RGS41810.1"/>
    </source>
</evidence>
<evidence type="ECO:0000313" key="2">
    <source>
        <dbReference type="Proteomes" id="UP000266172"/>
    </source>
</evidence>
<dbReference type="AlphaFoldDB" id="A0A395V915"/>